<dbReference type="EMBL" id="JAIZAY010000005">
    <property type="protein sequence ID" value="KAJ8042557.1"/>
    <property type="molecule type" value="Genomic_DNA"/>
</dbReference>
<protein>
    <submittedName>
        <fullName evidence="2">Uncharacterized protein</fullName>
    </submittedName>
</protein>
<dbReference type="PANTHER" id="PTHR33802">
    <property type="entry name" value="SI:CH211-161H7.5-RELATED"/>
    <property type="match status" value="1"/>
</dbReference>
<keyword evidence="1" id="KW-1133">Transmembrane helix</keyword>
<name>A0A9Q1CC44_HOLLE</name>
<evidence type="ECO:0000256" key="1">
    <source>
        <dbReference type="SAM" id="Phobius"/>
    </source>
</evidence>
<dbReference type="Proteomes" id="UP001152320">
    <property type="component" value="Chromosome 5"/>
</dbReference>
<dbReference type="AlphaFoldDB" id="A0A9Q1CC44"/>
<keyword evidence="3" id="KW-1185">Reference proteome</keyword>
<sequence length="101" mass="11666">MYATWCIIAMLLNLTIVLIYSLQITQTIACTTVLSILAVVLLIYVALDLYFFERYLRYTSSTYVTIMWALVGSLAVNWGHEETPLYHVYDRVSIDVTGPWY</sequence>
<proteinExistence type="predicted"/>
<organism evidence="2 3">
    <name type="scientific">Holothuria leucospilota</name>
    <name type="common">Black long sea cucumber</name>
    <name type="synonym">Mertensiothuria leucospilota</name>
    <dbReference type="NCBI Taxonomy" id="206669"/>
    <lineage>
        <taxon>Eukaryota</taxon>
        <taxon>Metazoa</taxon>
        <taxon>Echinodermata</taxon>
        <taxon>Eleutherozoa</taxon>
        <taxon>Echinozoa</taxon>
        <taxon>Holothuroidea</taxon>
        <taxon>Aspidochirotacea</taxon>
        <taxon>Aspidochirotida</taxon>
        <taxon>Holothuriidae</taxon>
        <taxon>Holothuria</taxon>
    </lineage>
</organism>
<accession>A0A9Q1CC44</accession>
<keyword evidence="1" id="KW-0812">Transmembrane</keyword>
<feature type="transmembrane region" description="Helical" evidence="1">
    <location>
        <begin position="5"/>
        <end position="22"/>
    </location>
</feature>
<feature type="transmembrane region" description="Helical" evidence="1">
    <location>
        <begin position="28"/>
        <end position="51"/>
    </location>
</feature>
<dbReference type="OrthoDB" id="5586934at2759"/>
<gene>
    <name evidence="2" type="ORF">HOLleu_13645</name>
</gene>
<comment type="caution">
    <text evidence="2">The sequence shown here is derived from an EMBL/GenBank/DDBJ whole genome shotgun (WGS) entry which is preliminary data.</text>
</comment>
<feature type="transmembrane region" description="Helical" evidence="1">
    <location>
        <begin position="63"/>
        <end position="80"/>
    </location>
</feature>
<dbReference type="PANTHER" id="PTHR33802:SF1">
    <property type="entry name" value="XK-RELATED PROTEIN"/>
    <property type="match status" value="1"/>
</dbReference>
<reference evidence="2" key="1">
    <citation type="submission" date="2021-10" db="EMBL/GenBank/DDBJ databases">
        <title>Tropical sea cucumber genome reveals ecological adaptation and Cuvierian tubules defense mechanism.</title>
        <authorList>
            <person name="Chen T."/>
        </authorList>
    </citation>
    <scope>NUCLEOTIDE SEQUENCE</scope>
    <source>
        <strain evidence="2">Nanhai2018</strain>
        <tissue evidence="2">Muscle</tissue>
    </source>
</reference>
<keyword evidence="1" id="KW-0472">Membrane</keyword>
<evidence type="ECO:0000313" key="3">
    <source>
        <dbReference type="Proteomes" id="UP001152320"/>
    </source>
</evidence>
<evidence type="ECO:0000313" key="2">
    <source>
        <dbReference type="EMBL" id="KAJ8042557.1"/>
    </source>
</evidence>